<evidence type="ECO:0000313" key="4">
    <source>
        <dbReference type="Proteomes" id="UP001237642"/>
    </source>
</evidence>
<evidence type="ECO:0000313" key="3">
    <source>
        <dbReference type="EMBL" id="KAK1371155.1"/>
    </source>
</evidence>
<evidence type="ECO:0000256" key="1">
    <source>
        <dbReference type="SAM" id="MobiDB-lite"/>
    </source>
</evidence>
<dbReference type="EMBL" id="JAUIZM010000008">
    <property type="protein sequence ID" value="KAK1371155.1"/>
    <property type="molecule type" value="Genomic_DNA"/>
</dbReference>
<protein>
    <submittedName>
        <fullName evidence="3">Uncharacterized protein</fullName>
    </submittedName>
</protein>
<proteinExistence type="predicted"/>
<feature type="region of interest" description="Disordered" evidence="1">
    <location>
        <begin position="199"/>
        <end position="237"/>
    </location>
</feature>
<accession>A0AAD8HS88</accession>
<reference evidence="3" key="1">
    <citation type="submission" date="2023-02" db="EMBL/GenBank/DDBJ databases">
        <title>Genome of toxic invasive species Heracleum sosnowskyi carries increased number of genes despite the absence of recent whole-genome duplications.</title>
        <authorList>
            <person name="Schelkunov M."/>
            <person name="Shtratnikova V."/>
            <person name="Makarenko M."/>
            <person name="Klepikova A."/>
            <person name="Omelchenko D."/>
            <person name="Novikova G."/>
            <person name="Obukhova E."/>
            <person name="Bogdanov V."/>
            <person name="Penin A."/>
            <person name="Logacheva M."/>
        </authorList>
    </citation>
    <scope>NUCLEOTIDE SEQUENCE</scope>
    <source>
        <strain evidence="3">Hsosn_3</strain>
        <tissue evidence="3">Leaf</tissue>
    </source>
</reference>
<keyword evidence="2" id="KW-0472">Membrane</keyword>
<reference evidence="3" key="2">
    <citation type="submission" date="2023-05" db="EMBL/GenBank/DDBJ databases">
        <authorList>
            <person name="Schelkunov M.I."/>
        </authorList>
    </citation>
    <scope>NUCLEOTIDE SEQUENCE</scope>
    <source>
        <strain evidence="3">Hsosn_3</strain>
        <tissue evidence="3">Leaf</tissue>
    </source>
</reference>
<dbReference type="AlphaFoldDB" id="A0AAD8HS88"/>
<dbReference type="PANTHER" id="PTHR35278:SF1">
    <property type="entry name" value="F8K7.16"/>
    <property type="match status" value="1"/>
</dbReference>
<dbReference type="PANTHER" id="PTHR35278">
    <property type="entry name" value="TRANSMEMBRANE PROTEIN-RELATED"/>
    <property type="match status" value="1"/>
</dbReference>
<feature type="transmembrane region" description="Helical" evidence="2">
    <location>
        <begin position="90"/>
        <end position="110"/>
    </location>
</feature>
<comment type="caution">
    <text evidence="3">The sequence shown here is derived from an EMBL/GenBank/DDBJ whole genome shotgun (WGS) entry which is preliminary data.</text>
</comment>
<sequence length="237" mass="27632">MDSFISGIASGVGSVISKIFGSPLDFLSGKSCSSVCAPTWDFICYIENFCVSQLFKFAMVALLLYLVLFFFYLLYELGIFKCICWTSCKIVWACISIYVSMWEYCCYFLFDKIRHVKRINRRRRRRDVEEQCYNASSGDELEEESSSSISNDEVDKIEKKRKSRRDYKRDHVTRSLRPHSHRVRVGVSGNSGYITRYNSAKHWDDQGSKVHSIRVARTSKFARKGTSQRGLKHRKRR</sequence>
<evidence type="ECO:0000256" key="2">
    <source>
        <dbReference type="SAM" id="Phobius"/>
    </source>
</evidence>
<keyword evidence="4" id="KW-1185">Reference proteome</keyword>
<organism evidence="3 4">
    <name type="scientific">Heracleum sosnowskyi</name>
    <dbReference type="NCBI Taxonomy" id="360622"/>
    <lineage>
        <taxon>Eukaryota</taxon>
        <taxon>Viridiplantae</taxon>
        <taxon>Streptophyta</taxon>
        <taxon>Embryophyta</taxon>
        <taxon>Tracheophyta</taxon>
        <taxon>Spermatophyta</taxon>
        <taxon>Magnoliopsida</taxon>
        <taxon>eudicotyledons</taxon>
        <taxon>Gunneridae</taxon>
        <taxon>Pentapetalae</taxon>
        <taxon>asterids</taxon>
        <taxon>campanulids</taxon>
        <taxon>Apiales</taxon>
        <taxon>Apiaceae</taxon>
        <taxon>Apioideae</taxon>
        <taxon>apioid superclade</taxon>
        <taxon>Tordylieae</taxon>
        <taxon>Tordyliinae</taxon>
        <taxon>Heracleum</taxon>
    </lineage>
</organism>
<keyword evidence="2" id="KW-0812">Transmembrane</keyword>
<name>A0AAD8HS88_9APIA</name>
<dbReference type="Proteomes" id="UP001237642">
    <property type="component" value="Unassembled WGS sequence"/>
</dbReference>
<feature type="region of interest" description="Disordered" evidence="1">
    <location>
        <begin position="137"/>
        <end position="173"/>
    </location>
</feature>
<gene>
    <name evidence="3" type="ORF">POM88_037247</name>
</gene>
<keyword evidence="2" id="KW-1133">Transmembrane helix</keyword>
<feature type="transmembrane region" description="Helical" evidence="2">
    <location>
        <begin position="54"/>
        <end position="75"/>
    </location>
</feature>